<evidence type="ECO:0000313" key="3">
    <source>
        <dbReference type="Proteomes" id="UP000266723"/>
    </source>
</evidence>
<evidence type="ECO:0000313" key="2">
    <source>
        <dbReference type="EMBL" id="KAF3568803.1"/>
    </source>
</evidence>
<feature type="non-terminal residue" evidence="2">
    <location>
        <position position="1"/>
    </location>
</feature>
<comment type="caution">
    <text evidence="2">The sequence shown here is derived from an EMBL/GenBank/DDBJ whole genome shotgun (WGS) entry which is preliminary data.</text>
</comment>
<dbReference type="EMBL" id="QGKV02000759">
    <property type="protein sequence ID" value="KAF3568803.1"/>
    <property type="molecule type" value="Genomic_DNA"/>
</dbReference>
<sequence length="54" mass="5985">LLTPGLLIQIPGRNRVVEFGTFQTSGVSDIVHTLVYFTLVCVLLLALQIHMYIA</sequence>
<dbReference type="PANTHER" id="PTHR33128:SF71">
    <property type="entry name" value="PROTEIN, PUTATIVE-RELATED"/>
    <property type="match status" value="1"/>
</dbReference>
<keyword evidence="1" id="KW-0812">Transmembrane</keyword>
<keyword evidence="1" id="KW-0472">Membrane</keyword>
<name>A0ABQ7DC38_BRACR</name>
<dbReference type="Proteomes" id="UP000266723">
    <property type="component" value="Unassembled WGS sequence"/>
</dbReference>
<reference evidence="2 3" key="1">
    <citation type="journal article" date="2020" name="BMC Genomics">
        <title>Intraspecific diversification of the crop wild relative Brassica cretica Lam. using demographic model selection.</title>
        <authorList>
            <person name="Kioukis A."/>
            <person name="Michalopoulou V.A."/>
            <person name="Briers L."/>
            <person name="Pirintsos S."/>
            <person name="Studholme D.J."/>
            <person name="Pavlidis P."/>
            <person name="Sarris P.F."/>
        </authorList>
    </citation>
    <scope>NUCLEOTIDE SEQUENCE [LARGE SCALE GENOMIC DNA]</scope>
    <source>
        <strain evidence="3">cv. PFS-1207/04</strain>
    </source>
</reference>
<protein>
    <submittedName>
        <fullName evidence="2">Uncharacterized protein</fullName>
    </submittedName>
</protein>
<feature type="transmembrane region" description="Helical" evidence="1">
    <location>
        <begin position="34"/>
        <end position="53"/>
    </location>
</feature>
<keyword evidence="3" id="KW-1185">Reference proteome</keyword>
<accession>A0ABQ7DC38</accession>
<organism evidence="2 3">
    <name type="scientific">Brassica cretica</name>
    <name type="common">Mustard</name>
    <dbReference type="NCBI Taxonomy" id="69181"/>
    <lineage>
        <taxon>Eukaryota</taxon>
        <taxon>Viridiplantae</taxon>
        <taxon>Streptophyta</taxon>
        <taxon>Embryophyta</taxon>
        <taxon>Tracheophyta</taxon>
        <taxon>Spermatophyta</taxon>
        <taxon>Magnoliopsida</taxon>
        <taxon>eudicotyledons</taxon>
        <taxon>Gunneridae</taxon>
        <taxon>Pentapetalae</taxon>
        <taxon>rosids</taxon>
        <taxon>malvids</taxon>
        <taxon>Brassicales</taxon>
        <taxon>Brassicaceae</taxon>
        <taxon>Brassiceae</taxon>
        <taxon>Brassica</taxon>
    </lineage>
</organism>
<evidence type="ECO:0000256" key="1">
    <source>
        <dbReference type="SAM" id="Phobius"/>
    </source>
</evidence>
<dbReference type="PANTHER" id="PTHR33128">
    <property type="entry name" value="OS05G0103400 PROTEIN"/>
    <property type="match status" value="1"/>
</dbReference>
<dbReference type="InterPro" id="IPR021775">
    <property type="entry name" value="DUF3339"/>
</dbReference>
<gene>
    <name evidence="2" type="ORF">DY000_02011012</name>
</gene>
<keyword evidence="1" id="KW-1133">Transmembrane helix</keyword>
<proteinExistence type="predicted"/>
<dbReference type="Pfam" id="PF11820">
    <property type="entry name" value="DUF3339"/>
    <property type="match status" value="1"/>
</dbReference>